<dbReference type="EMBL" id="MUGX01000023">
    <property type="protein sequence ID" value="OXA85552.1"/>
    <property type="molecule type" value="Genomic_DNA"/>
</dbReference>
<reference evidence="1 2" key="1">
    <citation type="submission" date="2016-11" db="EMBL/GenBank/DDBJ databases">
        <title>Whole genomes of Flavobacteriaceae.</title>
        <authorList>
            <person name="Stine C."/>
            <person name="Li C."/>
            <person name="Tadesse D."/>
        </authorList>
    </citation>
    <scope>NUCLEOTIDE SEQUENCE [LARGE SCALE GENOMIC DNA]</scope>
    <source>
        <strain evidence="1 2">ATCC 51468</strain>
    </source>
</reference>
<dbReference type="Proteomes" id="UP000198302">
    <property type="component" value="Unassembled WGS sequence"/>
</dbReference>
<gene>
    <name evidence="1" type="ORF">B0A73_16190</name>
</gene>
<accession>A0ABX4C0I3</accession>
<comment type="caution">
    <text evidence="1">The sequence shown here is derived from an EMBL/GenBank/DDBJ whole genome shotgun (WGS) entry which is preliminary data.</text>
</comment>
<protein>
    <submittedName>
        <fullName evidence="1">Uncharacterized protein</fullName>
    </submittedName>
</protein>
<organism evidence="1 2">
    <name type="scientific">Flavobacterium hibernum</name>
    <dbReference type="NCBI Taxonomy" id="37752"/>
    <lineage>
        <taxon>Bacteria</taxon>
        <taxon>Pseudomonadati</taxon>
        <taxon>Bacteroidota</taxon>
        <taxon>Flavobacteriia</taxon>
        <taxon>Flavobacteriales</taxon>
        <taxon>Flavobacteriaceae</taxon>
        <taxon>Flavobacterium</taxon>
    </lineage>
</organism>
<dbReference type="Pfam" id="PF13585">
    <property type="entry name" value="CHU_C"/>
    <property type="match status" value="1"/>
</dbReference>
<name>A0ABX4C0I3_9FLAO</name>
<sequence>MRWDDTTSKWIKEKGEITDLLTGADYTKIITTQVSGYGIFTIALAEKDNPAPPTDLIIYNAISPNNNGKNDSFHIKGIDKYPDNRVEIYNRWGVKVYDALSYNENDVMF</sequence>
<evidence type="ECO:0000313" key="2">
    <source>
        <dbReference type="Proteomes" id="UP000198302"/>
    </source>
</evidence>
<evidence type="ECO:0000313" key="1">
    <source>
        <dbReference type="EMBL" id="OXA85552.1"/>
    </source>
</evidence>
<proteinExistence type="predicted"/>
<keyword evidence="2" id="KW-1185">Reference proteome</keyword>